<evidence type="ECO:0008006" key="8">
    <source>
        <dbReference type="Google" id="ProtNLM"/>
    </source>
</evidence>
<dbReference type="InterPro" id="IPR026444">
    <property type="entry name" value="Secre_tail"/>
</dbReference>
<evidence type="ECO:0000313" key="6">
    <source>
        <dbReference type="EMBL" id="APY00640.1"/>
    </source>
</evidence>
<dbReference type="GO" id="GO:0004553">
    <property type="term" value="F:hydrolase activity, hydrolyzing O-glycosyl compounds"/>
    <property type="evidence" value="ECO:0007669"/>
    <property type="project" value="UniProtKB-ARBA"/>
</dbReference>
<dbReference type="InterPro" id="IPR056600">
    <property type="entry name" value="GBD_T9SS_assoc"/>
</dbReference>
<evidence type="ECO:0000313" key="7">
    <source>
        <dbReference type="Proteomes" id="UP000187506"/>
    </source>
</evidence>
<dbReference type="EMBL" id="CP019352">
    <property type="protein sequence ID" value="APY00640.1"/>
    <property type="molecule type" value="Genomic_DNA"/>
</dbReference>
<evidence type="ECO:0000256" key="2">
    <source>
        <dbReference type="SAM" id="SignalP"/>
    </source>
</evidence>
<proteinExistence type="predicted"/>
<dbReference type="InterPro" id="IPR045474">
    <property type="entry name" value="GEVED"/>
</dbReference>
<dbReference type="Pfam" id="PF20009">
    <property type="entry name" value="GEVED"/>
    <property type="match status" value="1"/>
</dbReference>
<dbReference type="RefSeq" id="WP_076733546.1">
    <property type="nucleotide sequence ID" value="NZ_CP019352.1"/>
</dbReference>
<sequence length="866" mass="90753">MKKITFLFLMLCATFTFAQVTTYPYQEQFEGVTVCDGGFACVPETSCDDSVPTGWIQADTDDGNFAIDSGSTGSGYLAGGSGQYYYIETSGSCTNTNQLVSETFDLSSLTAATAKLSVASNQDGFLTVEFSTDGGATWDPTPLLSYTAPGTATGWNDQTLDLSVITPNTNVAFRFTAGGADSFDDDLGFDNFRVEEAPTSTPPCTANNVSTPDAACGNFDTVLTWDASVGADGYYLTIGTSTGGNDVVDNLDLGGALTYTVSDQMIATDYFWTVSPYNSIGTSTCTENTYTTFSDGCYCESTPSSNDGTGIGNLLVGSTNFSSTGDNTYEDFTGTPVDLGQGISANVQITFETGYSYDTNIWIDLNDDYVFDDATELLYSGESLSDNPTTLDASFTMPADATLGQHRMRIGTADSGQSTPNSCYEGSYGVTMDLDVNIVAVSCTAPTATATLVTDCDNSQFFVDVDVTGLGDGTSQINDGTNTYPATTLGVVQVGPYADGTSVNLILENGTDSTCDLALGSFTYTCPIPGQLCETALPIASVPYTTSDDTANYFDDYENGSTPCSLYYMSGDDVFYTFTPSVTETYRFALSNLTGTYSGLHVLDNCLDASPNCVGFVGSSGSADRFVDADLVSGTTYYIAISTWASPQSTAYTLDVTIAPPANDECADAEALTLGTMVSGDTAAATDSGVAAGSCGATGGDQDIWYSFVATATMAVTVDTTADTVVIYDDTACTGGTEIACVGEGSTDVGGLTDGATYYARVYNSGIAKVAGPVDLTISETTLSTRDFNGNTIFSYYPNPVNNTLTLNAQQAINNVTIFNMLGQEVIRTAPNAVSKDVDMSSLQSGTYFVQVTVGSAVETVKIIKN</sequence>
<reference evidence="6 7" key="1">
    <citation type="submission" date="2017-01" db="EMBL/GenBank/DDBJ databases">
        <title>Complete genome of Lacinutrix venerupis DOK2-8 isolated from seawater in Dokdo.</title>
        <authorList>
            <person name="Chi W.-J."/>
            <person name="Kim J.H."/>
        </authorList>
    </citation>
    <scope>NUCLEOTIDE SEQUENCE [LARGE SCALE GENOMIC DNA]</scope>
    <source>
        <strain evidence="6 7">DOK2-8</strain>
    </source>
</reference>
<dbReference type="Pfam" id="PF18962">
    <property type="entry name" value="Por_Secre_tail"/>
    <property type="match status" value="1"/>
</dbReference>
<dbReference type="GO" id="GO:0005975">
    <property type="term" value="P:carbohydrate metabolic process"/>
    <property type="evidence" value="ECO:0007669"/>
    <property type="project" value="UniProtKB-ARBA"/>
</dbReference>
<evidence type="ECO:0000259" key="4">
    <source>
        <dbReference type="Pfam" id="PF20009"/>
    </source>
</evidence>
<name>A0AAC9PX88_9FLAO</name>
<dbReference type="InterPro" id="IPR013320">
    <property type="entry name" value="ConA-like_dom_sf"/>
</dbReference>
<feature type="domain" description="GEVED" evidence="4">
    <location>
        <begin position="360"/>
        <end position="433"/>
    </location>
</feature>
<dbReference type="AlphaFoldDB" id="A0AAC9PX88"/>
<dbReference type="NCBIfam" id="NF038128">
    <property type="entry name" value="choice_anch_J"/>
    <property type="match status" value="1"/>
</dbReference>
<dbReference type="SUPFAM" id="SSF49899">
    <property type="entry name" value="Concanavalin A-like lectins/glucanases"/>
    <property type="match status" value="1"/>
</dbReference>
<dbReference type="InterPro" id="IPR036116">
    <property type="entry name" value="FN3_sf"/>
</dbReference>
<feature type="signal peptide" evidence="2">
    <location>
        <begin position="1"/>
        <end position="18"/>
    </location>
</feature>
<evidence type="ECO:0000256" key="1">
    <source>
        <dbReference type="ARBA" id="ARBA00022729"/>
    </source>
</evidence>
<feature type="domain" description="T9SS-like galactose binding" evidence="5">
    <location>
        <begin position="662"/>
        <end position="765"/>
    </location>
</feature>
<dbReference type="KEGG" id="lvn:BWR22_10060"/>
<accession>A0AAC9PX88</accession>
<keyword evidence="1 2" id="KW-0732">Signal</keyword>
<gene>
    <name evidence="6" type="ORF">BWR22_10060</name>
</gene>
<dbReference type="Pfam" id="PF23759">
    <property type="entry name" value="GBD_T9SS_assoc"/>
    <property type="match status" value="1"/>
</dbReference>
<keyword evidence="7" id="KW-1185">Reference proteome</keyword>
<dbReference type="SUPFAM" id="SSF49265">
    <property type="entry name" value="Fibronectin type III"/>
    <property type="match status" value="1"/>
</dbReference>
<protein>
    <recommendedName>
        <fullName evidence="8">Secreted protein (Por secretion system target)</fullName>
    </recommendedName>
</protein>
<dbReference type="Proteomes" id="UP000187506">
    <property type="component" value="Chromosome"/>
</dbReference>
<feature type="domain" description="Secretion system C-terminal sorting" evidence="3">
    <location>
        <begin position="797"/>
        <end position="864"/>
    </location>
</feature>
<evidence type="ECO:0000259" key="3">
    <source>
        <dbReference type="Pfam" id="PF18962"/>
    </source>
</evidence>
<dbReference type="Gene3D" id="2.60.120.200">
    <property type="match status" value="1"/>
</dbReference>
<dbReference type="NCBIfam" id="TIGR04183">
    <property type="entry name" value="Por_Secre_tail"/>
    <property type="match status" value="1"/>
</dbReference>
<evidence type="ECO:0000259" key="5">
    <source>
        <dbReference type="Pfam" id="PF23759"/>
    </source>
</evidence>
<organism evidence="6 7">
    <name type="scientific">Lacinutrix venerupis</name>
    <dbReference type="NCBI Taxonomy" id="1486034"/>
    <lineage>
        <taxon>Bacteria</taxon>
        <taxon>Pseudomonadati</taxon>
        <taxon>Bacteroidota</taxon>
        <taxon>Flavobacteriia</taxon>
        <taxon>Flavobacteriales</taxon>
        <taxon>Flavobacteriaceae</taxon>
        <taxon>Lacinutrix</taxon>
    </lineage>
</organism>
<feature type="chain" id="PRO_5042222980" description="Secreted protein (Por secretion system target)" evidence="2">
    <location>
        <begin position="19"/>
        <end position="866"/>
    </location>
</feature>